<evidence type="ECO:0000313" key="2">
    <source>
        <dbReference type="EMBL" id="OKS84547.1"/>
    </source>
</evidence>
<evidence type="ECO:0008006" key="4">
    <source>
        <dbReference type="Google" id="ProtNLM"/>
    </source>
</evidence>
<sequence length="128" mass="14825">MNKTIKKNRDFGYVVGGFLFAIFVYRYFKTAQLSWPYCAASFALLFTSIIIPRCLTSLRLLWETIGEWLGYVNSLLILTLIYFFIITPLGVISRLLAKDPLKLKTDKQATTYWEPVDSKIKTVLSHQF</sequence>
<dbReference type="RefSeq" id="WP_074493883.1">
    <property type="nucleotide sequence ID" value="NZ_FPAM01000021.1"/>
</dbReference>
<evidence type="ECO:0000256" key="1">
    <source>
        <dbReference type="SAM" id="Phobius"/>
    </source>
</evidence>
<feature type="transmembrane region" description="Helical" evidence="1">
    <location>
        <begin position="68"/>
        <end position="92"/>
    </location>
</feature>
<dbReference type="AlphaFoldDB" id="A0A1Q5ZS20"/>
<gene>
    <name evidence="2" type="ORF">RG47T_5237</name>
</gene>
<protein>
    <recommendedName>
        <fullName evidence="4">SxtJ</fullName>
    </recommendedName>
</protein>
<name>A0A1Q5ZS20_9SPHI</name>
<keyword evidence="1" id="KW-0812">Transmembrane</keyword>
<keyword evidence="1" id="KW-1133">Transmembrane helix</keyword>
<dbReference type="Proteomes" id="UP000186720">
    <property type="component" value="Unassembled WGS sequence"/>
</dbReference>
<keyword evidence="1" id="KW-0472">Membrane</keyword>
<dbReference type="Pfam" id="PF19588">
    <property type="entry name" value="SxtJ"/>
    <property type="match status" value="1"/>
</dbReference>
<feature type="transmembrane region" description="Helical" evidence="1">
    <location>
        <begin position="34"/>
        <end position="56"/>
    </location>
</feature>
<dbReference type="InterPro" id="IPR045781">
    <property type="entry name" value="SxtJ"/>
</dbReference>
<comment type="caution">
    <text evidence="2">The sequence shown here is derived from an EMBL/GenBank/DDBJ whole genome shotgun (WGS) entry which is preliminary data.</text>
</comment>
<accession>A0A1Q5ZS20</accession>
<reference evidence="2 3" key="1">
    <citation type="submission" date="2016-11" db="EMBL/GenBank/DDBJ databases">
        <title>Whole Genome Sequencing of Mucilaginibacter polytrichastri RG4-7(T) isolated from the moss sample.</title>
        <authorList>
            <person name="Li Y."/>
        </authorList>
    </citation>
    <scope>NUCLEOTIDE SEQUENCE [LARGE SCALE GENOMIC DNA]</scope>
    <source>
        <strain evidence="2 3">RG4-7</strain>
    </source>
</reference>
<organism evidence="2 3">
    <name type="scientific">Mucilaginibacter polytrichastri</name>
    <dbReference type="NCBI Taxonomy" id="1302689"/>
    <lineage>
        <taxon>Bacteria</taxon>
        <taxon>Pseudomonadati</taxon>
        <taxon>Bacteroidota</taxon>
        <taxon>Sphingobacteriia</taxon>
        <taxon>Sphingobacteriales</taxon>
        <taxon>Sphingobacteriaceae</taxon>
        <taxon>Mucilaginibacter</taxon>
    </lineage>
</organism>
<proteinExistence type="predicted"/>
<keyword evidence="3" id="KW-1185">Reference proteome</keyword>
<dbReference type="STRING" id="1302689.RG47T_5237"/>
<feature type="transmembrane region" description="Helical" evidence="1">
    <location>
        <begin position="12"/>
        <end position="28"/>
    </location>
</feature>
<dbReference type="EMBL" id="MPPL01000002">
    <property type="protein sequence ID" value="OKS84547.1"/>
    <property type="molecule type" value="Genomic_DNA"/>
</dbReference>
<evidence type="ECO:0000313" key="3">
    <source>
        <dbReference type="Proteomes" id="UP000186720"/>
    </source>
</evidence>